<evidence type="ECO:0000313" key="7">
    <source>
        <dbReference type="Proteomes" id="UP000696573"/>
    </source>
</evidence>
<feature type="transmembrane region" description="Helical" evidence="5">
    <location>
        <begin position="241"/>
        <end position="261"/>
    </location>
</feature>
<dbReference type="PANTHER" id="PTHR31465:SF35">
    <property type="entry name" value="RTA1 DOMAIN PROTEIN-RELATED"/>
    <property type="match status" value="1"/>
</dbReference>
<dbReference type="EMBL" id="CABFNQ020000730">
    <property type="protein sequence ID" value="CAH0028105.1"/>
    <property type="molecule type" value="Genomic_DNA"/>
</dbReference>
<dbReference type="PANTHER" id="PTHR31465">
    <property type="entry name" value="PROTEIN RTA1-RELATED"/>
    <property type="match status" value="1"/>
</dbReference>
<sequence>MHTQIRADDDGGFKLYHYTPTFGGAIAFAAFFAIASGRHIQLLFKKRTWFFIPFIVGCLFETIGYAARAYSSKQTPDWTLMPYIIQSMLILLGPAFFAASIYMLLGRLVVLIDGEQNCLISTRWLTKIFLLGDILSIFGQGGGGGLLAASSSQSTQDTGNTIIMLGLGIQLVFFGGFMIVTMLFHIRMNRRPTVESRGTLIPWKMFLYVLYVASMLIMVRSVFRLIEYAQGYSGALLQKEIYVYALDAFLMLLVSAIFAWYHPRSLYVHESQERYDMAQERYREIP</sequence>
<feature type="transmembrane region" description="Helical" evidence="5">
    <location>
        <begin position="162"/>
        <end position="184"/>
    </location>
</feature>
<keyword evidence="3 5" id="KW-1133">Transmembrane helix</keyword>
<evidence type="ECO:0000256" key="5">
    <source>
        <dbReference type="SAM" id="Phobius"/>
    </source>
</evidence>
<comment type="subcellular location">
    <subcellularLocation>
        <location evidence="1">Membrane</location>
        <topology evidence="1">Multi-pass membrane protein</topology>
    </subcellularLocation>
</comment>
<dbReference type="OrthoDB" id="3358017at2759"/>
<evidence type="ECO:0000256" key="2">
    <source>
        <dbReference type="ARBA" id="ARBA00022692"/>
    </source>
</evidence>
<comment type="caution">
    <text evidence="6">The sequence shown here is derived from an EMBL/GenBank/DDBJ whole genome shotgun (WGS) entry which is preliminary data.</text>
</comment>
<evidence type="ECO:0000256" key="1">
    <source>
        <dbReference type="ARBA" id="ARBA00004141"/>
    </source>
</evidence>
<name>A0A9N9YNV5_9HYPO</name>
<evidence type="ECO:0008006" key="8">
    <source>
        <dbReference type="Google" id="ProtNLM"/>
    </source>
</evidence>
<keyword evidence="4 5" id="KW-0472">Membrane</keyword>
<organism evidence="6 7">
    <name type="scientific">Clonostachys rhizophaga</name>
    <dbReference type="NCBI Taxonomy" id="160324"/>
    <lineage>
        <taxon>Eukaryota</taxon>
        <taxon>Fungi</taxon>
        <taxon>Dikarya</taxon>
        <taxon>Ascomycota</taxon>
        <taxon>Pezizomycotina</taxon>
        <taxon>Sordariomycetes</taxon>
        <taxon>Hypocreomycetidae</taxon>
        <taxon>Hypocreales</taxon>
        <taxon>Bionectriaceae</taxon>
        <taxon>Clonostachys</taxon>
    </lineage>
</organism>
<feature type="transmembrane region" description="Helical" evidence="5">
    <location>
        <begin position="205"/>
        <end position="226"/>
    </location>
</feature>
<keyword evidence="2 5" id="KW-0812">Transmembrane</keyword>
<dbReference type="InterPro" id="IPR007568">
    <property type="entry name" value="RTA1"/>
</dbReference>
<dbReference type="Proteomes" id="UP000696573">
    <property type="component" value="Unassembled WGS sequence"/>
</dbReference>
<dbReference type="Pfam" id="PF04479">
    <property type="entry name" value="RTA1"/>
    <property type="match status" value="1"/>
</dbReference>
<evidence type="ECO:0000256" key="3">
    <source>
        <dbReference type="ARBA" id="ARBA00022989"/>
    </source>
</evidence>
<evidence type="ECO:0000256" key="4">
    <source>
        <dbReference type="ARBA" id="ARBA00023136"/>
    </source>
</evidence>
<dbReference type="GO" id="GO:0016020">
    <property type="term" value="C:membrane"/>
    <property type="evidence" value="ECO:0007669"/>
    <property type="project" value="UniProtKB-SubCell"/>
</dbReference>
<dbReference type="AlphaFoldDB" id="A0A9N9YNV5"/>
<reference evidence="6" key="1">
    <citation type="submission" date="2021-10" db="EMBL/GenBank/DDBJ databases">
        <authorList>
            <person name="Piombo E."/>
        </authorList>
    </citation>
    <scope>NUCLEOTIDE SEQUENCE</scope>
</reference>
<evidence type="ECO:0000313" key="6">
    <source>
        <dbReference type="EMBL" id="CAH0028105.1"/>
    </source>
</evidence>
<feature type="transmembrane region" description="Helical" evidence="5">
    <location>
        <begin position="48"/>
        <end position="67"/>
    </location>
</feature>
<proteinExistence type="predicted"/>
<keyword evidence="7" id="KW-1185">Reference proteome</keyword>
<gene>
    <name evidence="6" type="ORF">CRHIZ90672A_00002079</name>
</gene>
<feature type="transmembrane region" description="Helical" evidence="5">
    <location>
        <begin position="15"/>
        <end position="36"/>
    </location>
</feature>
<accession>A0A9N9YNV5</accession>
<feature type="transmembrane region" description="Helical" evidence="5">
    <location>
        <begin position="124"/>
        <end position="142"/>
    </location>
</feature>
<feature type="transmembrane region" description="Helical" evidence="5">
    <location>
        <begin position="87"/>
        <end position="112"/>
    </location>
</feature>
<protein>
    <recommendedName>
        <fullName evidence="8">Protein RTA1</fullName>
    </recommendedName>
</protein>